<dbReference type="PANTHER" id="PTHR33446:SF2">
    <property type="entry name" value="PROTEIN TONB"/>
    <property type="match status" value="1"/>
</dbReference>
<keyword evidence="5" id="KW-0997">Cell inner membrane</keyword>
<dbReference type="Proteomes" id="UP001634747">
    <property type="component" value="Unassembled WGS sequence"/>
</dbReference>
<feature type="domain" description="TonB C-terminal" evidence="12">
    <location>
        <begin position="155"/>
        <end position="244"/>
    </location>
</feature>
<evidence type="ECO:0000259" key="12">
    <source>
        <dbReference type="PROSITE" id="PS52015"/>
    </source>
</evidence>
<dbReference type="RefSeq" id="WP_263414612.1">
    <property type="nucleotide sequence ID" value="NZ_BAABBH010000001.1"/>
</dbReference>
<evidence type="ECO:0000256" key="7">
    <source>
        <dbReference type="ARBA" id="ARBA00022927"/>
    </source>
</evidence>
<evidence type="ECO:0000256" key="5">
    <source>
        <dbReference type="ARBA" id="ARBA00022519"/>
    </source>
</evidence>
<gene>
    <name evidence="13" type="ORF">ACK2TP_15720</name>
</gene>
<dbReference type="EMBL" id="JBJYXY010000001">
    <property type="protein sequence ID" value="MFN2977218.1"/>
    <property type="molecule type" value="Genomic_DNA"/>
</dbReference>
<keyword evidence="7" id="KW-0653">Protein transport</keyword>
<evidence type="ECO:0000313" key="13">
    <source>
        <dbReference type="EMBL" id="MFN2977218.1"/>
    </source>
</evidence>
<keyword evidence="6 11" id="KW-0812">Transmembrane</keyword>
<dbReference type="PANTHER" id="PTHR33446">
    <property type="entry name" value="PROTEIN TONB-RELATED"/>
    <property type="match status" value="1"/>
</dbReference>
<evidence type="ECO:0000256" key="6">
    <source>
        <dbReference type="ARBA" id="ARBA00022692"/>
    </source>
</evidence>
<dbReference type="InterPro" id="IPR051045">
    <property type="entry name" value="TonB-dependent_transducer"/>
</dbReference>
<evidence type="ECO:0000256" key="2">
    <source>
        <dbReference type="ARBA" id="ARBA00006555"/>
    </source>
</evidence>
<dbReference type="Pfam" id="PF03544">
    <property type="entry name" value="TonB_C"/>
    <property type="match status" value="1"/>
</dbReference>
<comment type="similarity">
    <text evidence="2">Belongs to the TonB family.</text>
</comment>
<evidence type="ECO:0000256" key="10">
    <source>
        <dbReference type="SAM" id="MobiDB-lite"/>
    </source>
</evidence>
<comment type="subcellular location">
    <subcellularLocation>
        <location evidence="1">Cell inner membrane</location>
        <topology evidence="1">Single-pass membrane protein</topology>
        <orientation evidence="1">Periplasmic side</orientation>
    </subcellularLocation>
</comment>
<keyword evidence="4" id="KW-1003">Cell membrane</keyword>
<evidence type="ECO:0000256" key="9">
    <source>
        <dbReference type="ARBA" id="ARBA00023136"/>
    </source>
</evidence>
<feature type="region of interest" description="Disordered" evidence="10">
    <location>
        <begin position="94"/>
        <end position="123"/>
    </location>
</feature>
<dbReference type="InterPro" id="IPR037682">
    <property type="entry name" value="TonB_C"/>
</dbReference>
<evidence type="ECO:0000313" key="14">
    <source>
        <dbReference type="Proteomes" id="UP001634747"/>
    </source>
</evidence>
<protein>
    <submittedName>
        <fullName evidence="13">Energy transducer TonB</fullName>
    </submittedName>
</protein>
<evidence type="ECO:0000256" key="11">
    <source>
        <dbReference type="SAM" id="Phobius"/>
    </source>
</evidence>
<keyword evidence="9 11" id="KW-0472">Membrane</keyword>
<keyword evidence="8 11" id="KW-1133">Transmembrane helix</keyword>
<keyword evidence="3" id="KW-0813">Transport</keyword>
<comment type="caution">
    <text evidence="13">The sequence shown here is derived from an EMBL/GenBank/DDBJ whole genome shotgun (WGS) entry which is preliminary data.</text>
</comment>
<dbReference type="InterPro" id="IPR006260">
    <property type="entry name" value="TonB/TolA_C"/>
</dbReference>
<name>A0ABW9KNV9_9BACT</name>
<keyword evidence="14" id="KW-1185">Reference proteome</keyword>
<dbReference type="Gene3D" id="3.30.1150.10">
    <property type="match status" value="1"/>
</dbReference>
<evidence type="ECO:0000256" key="4">
    <source>
        <dbReference type="ARBA" id="ARBA00022475"/>
    </source>
</evidence>
<accession>A0ABW9KNV9</accession>
<evidence type="ECO:0000256" key="1">
    <source>
        <dbReference type="ARBA" id="ARBA00004383"/>
    </source>
</evidence>
<evidence type="ECO:0000256" key="8">
    <source>
        <dbReference type="ARBA" id="ARBA00022989"/>
    </source>
</evidence>
<dbReference type="NCBIfam" id="TIGR01352">
    <property type="entry name" value="tonB_Cterm"/>
    <property type="match status" value="1"/>
</dbReference>
<proteinExistence type="inferred from homology"/>
<evidence type="ECO:0000256" key="3">
    <source>
        <dbReference type="ARBA" id="ARBA00022448"/>
    </source>
</evidence>
<sequence>MFETALVESAGKLKSKSRYWMFATLAFNLLILTALILIPLLHPEALPRTALTATLIAPPPPPAAPPPAPVQAVRAAKTIAPLNPMVAPPKIPTRISTDREPPPPTFATSGIVGSTTGGGSGSDGGVMSALNTASVPVAVTPVTPKPKPARIPISAGVAAGALLNKTTPAYPAIAKAAHVSGSVVLRAIISKAGTSEGLQVVSGPEMLRASALDAVRQWRYHPYLLNGEPTEVETTVTVNFTFGG</sequence>
<feature type="transmembrane region" description="Helical" evidence="11">
    <location>
        <begin position="20"/>
        <end position="41"/>
    </location>
</feature>
<dbReference type="SUPFAM" id="SSF74653">
    <property type="entry name" value="TolA/TonB C-terminal domain"/>
    <property type="match status" value="1"/>
</dbReference>
<organism evidence="13 14">
    <name type="scientific">Terriglobus aquaticus</name>
    <dbReference type="NCBI Taxonomy" id="940139"/>
    <lineage>
        <taxon>Bacteria</taxon>
        <taxon>Pseudomonadati</taxon>
        <taxon>Acidobacteriota</taxon>
        <taxon>Terriglobia</taxon>
        <taxon>Terriglobales</taxon>
        <taxon>Acidobacteriaceae</taxon>
        <taxon>Terriglobus</taxon>
    </lineage>
</organism>
<reference evidence="13 14" key="1">
    <citation type="submission" date="2024-12" db="EMBL/GenBank/DDBJ databases">
        <authorList>
            <person name="Lee Y."/>
        </authorList>
    </citation>
    <scope>NUCLEOTIDE SEQUENCE [LARGE SCALE GENOMIC DNA]</scope>
    <source>
        <strain evidence="13 14">03SUJ4</strain>
    </source>
</reference>
<dbReference type="PROSITE" id="PS52015">
    <property type="entry name" value="TONB_CTD"/>
    <property type="match status" value="1"/>
</dbReference>